<evidence type="ECO:0000313" key="2">
    <source>
        <dbReference type="EMBL" id="KRX42580.1"/>
    </source>
</evidence>
<proteinExistence type="predicted"/>
<protein>
    <submittedName>
        <fullName evidence="2">Uncharacterized protein</fullName>
    </submittedName>
</protein>
<reference evidence="2 3" key="1">
    <citation type="submission" date="2015-01" db="EMBL/GenBank/DDBJ databases">
        <title>Evolution of Trichinella species and genotypes.</title>
        <authorList>
            <person name="Korhonen P.K."/>
            <person name="Edoardo P."/>
            <person name="Giuseppe L.R."/>
            <person name="Gasser R.B."/>
        </authorList>
    </citation>
    <scope>NUCLEOTIDE SEQUENCE [LARGE SCALE GENOMIC DNA]</scope>
    <source>
        <strain evidence="2">ISS417</strain>
    </source>
</reference>
<organism evidence="2 3">
    <name type="scientific">Trichinella murrelli</name>
    <dbReference type="NCBI Taxonomy" id="144512"/>
    <lineage>
        <taxon>Eukaryota</taxon>
        <taxon>Metazoa</taxon>
        <taxon>Ecdysozoa</taxon>
        <taxon>Nematoda</taxon>
        <taxon>Enoplea</taxon>
        <taxon>Dorylaimia</taxon>
        <taxon>Trichinellida</taxon>
        <taxon>Trichinellidae</taxon>
        <taxon>Trichinella</taxon>
    </lineage>
</organism>
<feature type="region of interest" description="Disordered" evidence="1">
    <location>
        <begin position="1"/>
        <end position="20"/>
    </location>
</feature>
<dbReference type="Proteomes" id="UP000055048">
    <property type="component" value="Unassembled WGS sequence"/>
</dbReference>
<dbReference type="AlphaFoldDB" id="A0A0V0TU46"/>
<dbReference type="EMBL" id="JYDJ01000140">
    <property type="protein sequence ID" value="KRX42580.1"/>
    <property type="molecule type" value="Genomic_DNA"/>
</dbReference>
<evidence type="ECO:0000256" key="1">
    <source>
        <dbReference type="SAM" id="MobiDB-lite"/>
    </source>
</evidence>
<name>A0A0V0TU46_9BILA</name>
<comment type="caution">
    <text evidence="2">The sequence shown here is derived from an EMBL/GenBank/DDBJ whole genome shotgun (WGS) entry which is preliminary data.</text>
</comment>
<evidence type="ECO:0000313" key="3">
    <source>
        <dbReference type="Proteomes" id="UP000055048"/>
    </source>
</evidence>
<gene>
    <name evidence="2" type="ORF">T05_15117</name>
</gene>
<keyword evidence="3" id="KW-1185">Reference proteome</keyword>
<accession>A0A0V0TU46</accession>
<sequence length="61" mass="7030">MKEIRKYHADEQPNKNNAHNAKMLNATKCSYLVVKTTRQEAEVLAQLALTARWIFLITLSN</sequence>
<feature type="compositionally biased region" description="Basic and acidic residues" evidence="1">
    <location>
        <begin position="1"/>
        <end position="13"/>
    </location>
</feature>